<dbReference type="eggNOG" id="COG4231">
    <property type="taxonomic scope" value="Bacteria"/>
</dbReference>
<keyword evidence="4" id="KW-0411">Iron-sulfur</keyword>
<evidence type="ECO:0000256" key="3">
    <source>
        <dbReference type="ARBA" id="ARBA00023004"/>
    </source>
</evidence>
<evidence type="ECO:0000256" key="2">
    <source>
        <dbReference type="ARBA" id="ARBA00022723"/>
    </source>
</evidence>
<name>C0GKZ7_DETAL</name>
<reference evidence="6 7" key="1">
    <citation type="submission" date="2009-02" db="EMBL/GenBank/DDBJ databases">
        <title>Sequencing of the draft genome and assembly of Dethiobacter alkaliphilus AHT 1.</title>
        <authorList>
            <consortium name="US DOE Joint Genome Institute (JGI-PGF)"/>
            <person name="Lucas S."/>
            <person name="Copeland A."/>
            <person name="Lapidus A."/>
            <person name="Glavina del Rio T."/>
            <person name="Dalin E."/>
            <person name="Tice H."/>
            <person name="Bruce D."/>
            <person name="Goodwin L."/>
            <person name="Pitluck S."/>
            <person name="Larimer F."/>
            <person name="Land M.L."/>
            <person name="Hauser L."/>
            <person name="Muyzer G."/>
        </authorList>
    </citation>
    <scope>NUCLEOTIDE SEQUENCE [LARGE SCALE GENOMIC DNA]</scope>
    <source>
        <strain evidence="6 7">AHT 1</strain>
    </source>
</reference>
<evidence type="ECO:0000259" key="5">
    <source>
        <dbReference type="PROSITE" id="PS51379"/>
    </source>
</evidence>
<organism evidence="6 7">
    <name type="scientific">Dethiobacter alkaliphilus AHT 1</name>
    <dbReference type="NCBI Taxonomy" id="555088"/>
    <lineage>
        <taxon>Bacteria</taxon>
        <taxon>Bacillati</taxon>
        <taxon>Bacillota</taxon>
        <taxon>Dethiobacteria</taxon>
        <taxon>Dethiobacterales</taxon>
        <taxon>Dethiobacteraceae</taxon>
        <taxon>Dethiobacter</taxon>
    </lineage>
</organism>
<dbReference type="PROSITE" id="PS00198">
    <property type="entry name" value="4FE4S_FER_1"/>
    <property type="match status" value="1"/>
</dbReference>
<dbReference type="PANTHER" id="PTHR43687:SF4">
    <property type="entry name" value="BLR5484 PROTEIN"/>
    <property type="match status" value="1"/>
</dbReference>
<protein>
    <submittedName>
        <fullName evidence="6">4Fe-4S ferredoxin iron-sulfur binding domain protein</fullName>
    </submittedName>
</protein>
<dbReference type="OrthoDB" id="9804603at2"/>
<dbReference type="Gene3D" id="3.30.70.20">
    <property type="match status" value="1"/>
</dbReference>
<keyword evidence="2" id="KW-0479">Metal-binding</keyword>
<dbReference type="AlphaFoldDB" id="C0GKZ7"/>
<feature type="domain" description="4Fe-4S ferredoxin-type" evidence="5">
    <location>
        <begin position="10"/>
        <end position="39"/>
    </location>
</feature>
<dbReference type="InterPro" id="IPR017900">
    <property type="entry name" value="4Fe4S_Fe_S_CS"/>
</dbReference>
<dbReference type="Pfam" id="PF13237">
    <property type="entry name" value="Fer4_10"/>
    <property type="match status" value="1"/>
</dbReference>
<proteinExistence type="predicted"/>
<evidence type="ECO:0000256" key="4">
    <source>
        <dbReference type="ARBA" id="ARBA00023014"/>
    </source>
</evidence>
<accession>C0GKZ7</accession>
<keyword evidence="3" id="KW-0408">Iron</keyword>
<evidence type="ECO:0000313" key="7">
    <source>
        <dbReference type="Proteomes" id="UP000006443"/>
    </source>
</evidence>
<dbReference type="PROSITE" id="PS51379">
    <property type="entry name" value="4FE4S_FER_2"/>
    <property type="match status" value="2"/>
</dbReference>
<keyword evidence="7" id="KW-1185">Reference proteome</keyword>
<keyword evidence="1" id="KW-0004">4Fe-4S</keyword>
<dbReference type="InterPro" id="IPR017896">
    <property type="entry name" value="4Fe4S_Fe-S-bd"/>
</dbReference>
<dbReference type="GO" id="GO:0051539">
    <property type="term" value="F:4 iron, 4 sulfur cluster binding"/>
    <property type="evidence" value="ECO:0007669"/>
    <property type="project" value="UniProtKB-KW"/>
</dbReference>
<gene>
    <name evidence="6" type="ORF">DealDRAFT_3157</name>
</gene>
<feature type="domain" description="4Fe-4S ferredoxin-type" evidence="5">
    <location>
        <begin position="40"/>
        <end position="69"/>
    </location>
</feature>
<dbReference type="SUPFAM" id="SSF54862">
    <property type="entry name" value="4Fe-4S ferredoxins"/>
    <property type="match status" value="1"/>
</dbReference>
<dbReference type="GO" id="GO:0046872">
    <property type="term" value="F:metal ion binding"/>
    <property type="evidence" value="ECO:0007669"/>
    <property type="project" value="UniProtKB-KW"/>
</dbReference>
<evidence type="ECO:0000256" key="1">
    <source>
        <dbReference type="ARBA" id="ARBA00022485"/>
    </source>
</evidence>
<sequence length="71" mass="7682">MGLTYLKNVTTLKLDTDKCSGCRLCTEVCPHQVFAMENKKSRIANKEACMECGACARNCPTEAITVHSGVG</sequence>
<evidence type="ECO:0000313" key="6">
    <source>
        <dbReference type="EMBL" id="EEG75984.1"/>
    </source>
</evidence>
<dbReference type="Proteomes" id="UP000006443">
    <property type="component" value="Unassembled WGS sequence"/>
</dbReference>
<dbReference type="PANTHER" id="PTHR43687">
    <property type="entry name" value="ADENYLYLSULFATE REDUCTASE, BETA SUBUNIT"/>
    <property type="match status" value="1"/>
</dbReference>
<dbReference type="InterPro" id="IPR050572">
    <property type="entry name" value="Fe-S_Ferredoxin"/>
</dbReference>
<dbReference type="NCBIfam" id="NF040864">
    <property type="entry name" value="HgcB_ferredoxin"/>
    <property type="match status" value="1"/>
</dbReference>
<dbReference type="STRING" id="555088.DealDRAFT_3157"/>
<dbReference type="EMBL" id="ACJM01000033">
    <property type="protein sequence ID" value="EEG75984.1"/>
    <property type="molecule type" value="Genomic_DNA"/>
</dbReference>
<comment type="caution">
    <text evidence="6">The sequence shown here is derived from an EMBL/GenBank/DDBJ whole genome shotgun (WGS) entry which is preliminary data.</text>
</comment>